<dbReference type="STRING" id="1747903.ASR47_1003377"/>
<name>A0A1A7C058_9BURK</name>
<dbReference type="RefSeq" id="WP_065309923.1">
    <property type="nucleotide sequence ID" value="NZ_LOCQ01000060.1"/>
</dbReference>
<organism evidence="1 2">
    <name type="scientific">Janthinobacterium psychrotolerans</name>
    <dbReference type="NCBI Taxonomy" id="1747903"/>
    <lineage>
        <taxon>Bacteria</taxon>
        <taxon>Pseudomonadati</taxon>
        <taxon>Pseudomonadota</taxon>
        <taxon>Betaproteobacteria</taxon>
        <taxon>Burkholderiales</taxon>
        <taxon>Oxalobacteraceae</taxon>
        <taxon>Janthinobacterium</taxon>
    </lineage>
</organism>
<dbReference type="AlphaFoldDB" id="A0A1A7C058"/>
<comment type="caution">
    <text evidence="1">The sequence shown here is derived from an EMBL/GenBank/DDBJ whole genome shotgun (WGS) entry which is preliminary data.</text>
</comment>
<reference evidence="1 2" key="1">
    <citation type="submission" date="2016-04" db="EMBL/GenBank/DDBJ databases">
        <title>Draft genome sequence of Janthinobacterium psychrotolerans sp. nov., isolated from freshwater sediments in Denmark.</title>
        <authorList>
            <person name="Gong X."/>
            <person name="Skrivergaard S."/>
            <person name="Korsgaard B.S."/>
            <person name="Schreiber L."/>
            <person name="Marshall I.P."/>
            <person name="Finster K."/>
            <person name="Schramm A."/>
        </authorList>
    </citation>
    <scope>NUCLEOTIDE SEQUENCE [LARGE SCALE GENOMIC DNA]</scope>
    <source>
        <strain evidence="1 2">S3-2</strain>
    </source>
</reference>
<protein>
    <recommendedName>
        <fullName evidence="3">Helix-turn-helix domain of resolvase</fullName>
    </recommendedName>
</protein>
<proteinExistence type="predicted"/>
<evidence type="ECO:0008006" key="3">
    <source>
        <dbReference type="Google" id="ProtNLM"/>
    </source>
</evidence>
<dbReference type="OrthoDB" id="8779045at2"/>
<accession>A0A1A7C058</accession>
<evidence type="ECO:0000313" key="2">
    <source>
        <dbReference type="Proteomes" id="UP000092713"/>
    </source>
</evidence>
<dbReference type="EMBL" id="LOCQ01000060">
    <property type="protein sequence ID" value="OBV37713.1"/>
    <property type="molecule type" value="Genomic_DNA"/>
</dbReference>
<gene>
    <name evidence="1" type="ORF">ASR47_1003377</name>
</gene>
<keyword evidence="2" id="KW-1185">Reference proteome</keyword>
<evidence type="ECO:0000313" key="1">
    <source>
        <dbReference type="EMBL" id="OBV37713.1"/>
    </source>
</evidence>
<dbReference type="Proteomes" id="UP000092713">
    <property type="component" value="Unassembled WGS sequence"/>
</dbReference>
<sequence>MNTDQDPDIVEIILRACQAGGLDADTAHLIESQIRTEYGGQRVRIPKKKKHLSPAVRELVIADGLTDMSTEEITAKHRISRASLYRFMKQGKE</sequence>